<sequence length="228" mass="25152">MATHLRTNTSAQLAADICASIADGLSSDETTKHLAPLWESLTARGDTLSAERRKLERALGRARARLAVADAQWDPEVAAFGRDVVDKTGGRRDAPPYTRFFKDVSPSAAQAFGIEREVKQGRAWLDELGRNPDEPLALQWTLRLGSVTNKLDGSATERADRLRALALQSTSEELYVEDINLELDRLEGDLKKLFPGQPKRVAAFLEPTRPKRKREVGSTDEGLEGEDS</sequence>
<comment type="caution">
    <text evidence="2">The sequence shown here is derived from an EMBL/GenBank/DDBJ whole genome shotgun (WGS) entry which is preliminary data.</text>
</comment>
<feature type="region of interest" description="Disordered" evidence="1">
    <location>
        <begin position="201"/>
        <end position="228"/>
    </location>
</feature>
<proteinExistence type="predicted"/>
<evidence type="ECO:0000256" key="1">
    <source>
        <dbReference type="SAM" id="MobiDB-lite"/>
    </source>
</evidence>
<protein>
    <submittedName>
        <fullName evidence="2">Uncharacterized protein</fullName>
    </submittedName>
</protein>
<keyword evidence="3" id="KW-1185">Reference proteome</keyword>
<dbReference type="RefSeq" id="WP_136932124.1">
    <property type="nucleotide sequence ID" value="NZ_SSMQ01000033.1"/>
</dbReference>
<evidence type="ECO:0000313" key="3">
    <source>
        <dbReference type="Proteomes" id="UP000309215"/>
    </source>
</evidence>
<gene>
    <name evidence="2" type="ORF">E8A74_27850</name>
</gene>
<dbReference type="OrthoDB" id="9824052at2"/>
<dbReference type="EMBL" id="SSMQ01000033">
    <property type="protein sequence ID" value="TKD02718.1"/>
    <property type="molecule type" value="Genomic_DNA"/>
</dbReference>
<dbReference type="Proteomes" id="UP000309215">
    <property type="component" value="Unassembled WGS sequence"/>
</dbReference>
<name>A0A4U1J605_9BACT</name>
<evidence type="ECO:0000313" key="2">
    <source>
        <dbReference type="EMBL" id="TKD02718.1"/>
    </source>
</evidence>
<dbReference type="AlphaFoldDB" id="A0A4U1J605"/>
<reference evidence="2 3" key="1">
    <citation type="submission" date="2019-04" db="EMBL/GenBank/DDBJ databases">
        <authorList>
            <person name="Li Y."/>
            <person name="Wang J."/>
        </authorList>
    </citation>
    <scope>NUCLEOTIDE SEQUENCE [LARGE SCALE GENOMIC DNA]</scope>
    <source>
        <strain evidence="2 3">DSM 14668</strain>
    </source>
</reference>
<organism evidence="2 3">
    <name type="scientific">Polyangium fumosum</name>
    <dbReference type="NCBI Taxonomy" id="889272"/>
    <lineage>
        <taxon>Bacteria</taxon>
        <taxon>Pseudomonadati</taxon>
        <taxon>Myxococcota</taxon>
        <taxon>Polyangia</taxon>
        <taxon>Polyangiales</taxon>
        <taxon>Polyangiaceae</taxon>
        <taxon>Polyangium</taxon>
    </lineage>
</organism>
<accession>A0A4U1J605</accession>